<comment type="catalytic activity">
    <reaction evidence="1">
        <text>Random endo-hydrolysis of N-acetyl-beta-D-glucosaminide (1-&gt;4)-beta-linkages in chitin and chitodextrins.</text>
        <dbReference type="EC" id="3.2.1.14"/>
    </reaction>
</comment>
<sequence length="661" mass="68979">MPTSWTTPQTARLAASAGLLLSHGVAAAGFDAANNIALYWGQNSYGQATGDLAQQSLATYCANTNVDIIPMAFAVQLTTGEGGQPVINFANSGNNCSVFTGTGTLDCPGIGDDIKTCQDVYNKTILLSIGGATYSEGGFETEADAIKAADLMWNTFGPVQAADVPGDPSPGNSTDPPPNNITTFLPGPDHNTTTASLSAGQSTTSTTCGSGSTGTGLLSNITATPGPFVNTTTAQATLTTGLTGTGTTGSLTKVTATPAPCNDGTATPGLPTGANNTIGTRTGPVTATLLVNNMTATLVLDSDPCPNGAATPTSSDSISSSITPDALLPDGFTHCSDAALTAGIVTSTEPYLSLTAQSYDNTQTYAPARAPAIDALRAENYTNDDNILVTISITTPTTLQTITRASIAAVPTQSAETLNYDTTHPQLKRQSLTIRPFGTAGVDGFDLDLESLTTNFSTFANRLRDLMDTATKVSETNRKFYLTTAPQCPYPDIATNPLLNGGVYFDAVFIQFYNNYCGVQSFTPNTSTQQNFNFETWDTWAKNGSANPDVKIFLGVPAGVTAAGSGYLPPTELEPVIEYTKTFSSFGGVMAWDASQAWANQGFLEGVKEALDTPVTMPTVPSSTSVVPVATPSAPMKKRRGVRRGLRGEWRPRCREVECIQ</sequence>
<proteinExistence type="predicted"/>
<dbReference type="AlphaFoldDB" id="N1PGD2"/>
<accession>N1PGD2</accession>
<keyword evidence="6 8" id="KW-0326">Glycosidase</keyword>
<evidence type="ECO:0000256" key="3">
    <source>
        <dbReference type="ARBA" id="ARBA00022801"/>
    </source>
</evidence>
<protein>
    <recommendedName>
        <fullName evidence="2">chitinase</fullName>
        <ecNumber evidence="2">3.2.1.14</ecNumber>
    </recommendedName>
</protein>
<evidence type="ECO:0000313" key="12">
    <source>
        <dbReference type="EMBL" id="EME40376.1"/>
    </source>
</evidence>
<evidence type="ECO:0000259" key="11">
    <source>
        <dbReference type="PROSITE" id="PS51910"/>
    </source>
</evidence>
<evidence type="ECO:0000313" key="13">
    <source>
        <dbReference type="Proteomes" id="UP000016933"/>
    </source>
</evidence>
<feature type="region of interest" description="Disordered" evidence="9">
    <location>
        <begin position="159"/>
        <end position="213"/>
    </location>
</feature>
<feature type="region of interest" description="Disordered" evidence="9">
    <location>
        <begin position="619"/>
        <end position="644"/>
    </location>
</feature>
<feature type="signal peptide" evidence="10">
    <location>
        <begin position="1"/>
        <end position="27"/>
    </location>
</feature>
<dbReference type="Gene3D" id="3.20.20.80">
    <property type="entry name" value="Glycosidases"/>
    <property type="match status" value="2"/>
</dbReference>
<dbReference type="GO" id="GO:0006032">
    <property type="term" value="P:chitin catabolic process"/>
    <property type="evidence" value="ECO:0007669"/>
    <property type="project" value="UniProtKB-KW"/>
</dbReference>
<feature type="compositionally biased region" description="Low complexity" evidence="9">
    <location>
        <begin position="198"/>
        <end position="210"/>
    </location>
</feature>
<dbReference type="GO" id="GO:0005576">
    <property type="term" value="C:extracellular region"/>
    <property type="evidence" value="ECO:0007669"/>
    <property type="project" value="TreeGrafter"/>
</dbReference>
<reference evidence="13" key="1">
    <citation type="journal article" date="2012" name="PLoS Genet.">
        <title>The genomes of the fungal plant pathogens Cladosporium fulvum and Dothistroma septosporum reveal adaptation to different hosts and lifestyles but also signatures of common ancestry.</title>
        <authorList>
            <person name="de Wit P.J.G.M."/>
            <person name="van der Burgt A."/>
            <person name="Oekmen B."/>
            <person name="Stergiopoulos I."/>
            <person name="Abd-Elsalam K.A."/>
            <person name="Aerts A.L."/>
            <person name="Bahkali A.H."/>
            <person name="Beenen H.G."/>
            <person name="Chettri P."/>
            <person name="Cox M.P."/>
            <person name="Datema E."/>
            <person name="de Vries R.P."/>
            <person name="Dhillon B."/>
            <person name="Ganley A.R."/>
            <person name="Griffiths S.A."/>
            <person name="Guo Y."/>
            <person name="Hamelin R.C."/>
            <person name="Henrissat B."/>
            <person name="Kabir M.S."/>
            <person name="Jashni M.K."/>
            <person name="Kema G."/>
            <person name="Klaubauf S."/>
            <person name="Lapidus A."/>
            <person name="Levasseur A."/>
            <person name="Lindquist E."/>
            <person name="Mehrabi R."/>
            <person name="Ohm R.A."/>
            <person name="Owen T.J."/>
            <person name="Salamov A."/>
            <person name="Schwelm A."/>
            <person name="Schijlen E."/>
            <person name="Sun H."/>
            <person name="van den Burg H.A."/>
            <person name="van Ham R.C.H.J."/>
            <person name="Zhang S."/>
            <person name="Goodwin S.B."/>
            <person name="Grigoriev I.V."/>
            <person name="Collemare J."/>
            <person name="Bradshaw R.E."/>
        </authorList>
    </citation>
    <scope>NUCLEOTIDE SEQUENCE [LARGE SCALE GENOMIC DNA]</scope>
    <source>
        <strain evidence="13">NZE10 / CBS 128990</strain>
    </source>
</reference>
<dbReference type="PANTHER" id="PTHR45708">
    <property type="entry name" value="ENDOCHITINASE"/>
    <property type="match status" value="1"/>
</dbReference>
<dbReference type="InterPro" id="IPR001579">
    <property type="entry name" value="Glyco_hydro_18_chit_AS"/>
</dbReference>
<evidence type="ECO:0000256" key="2">
    <source>
        <dbReference type="ARBA" id="ARBA00012729"/>
    </source>
</evidence>
<dbReference type="PROSITE" id="PS01095">
    <property type="entry name" value="GH18_1"/>
    <property type="match status" value="1"/>
</dbReference>
<keyword evidence="3 8" id="KW-0378">Hydrolase</keyword>
<feature type="chain" id="PRO_5004109080" description="chitinase" evidence="10">
    <location>
        <begin position="28"/>
        <end position="661"/>
    </location>
</feature>
<keyword evidence="4" id="KW-0146">Chitin degradation</keyword>
<gene>
    <name evidence="12" type="ORF">DOTSEDRAFT_74993</name>
</gene>
<dbReference type="Proteomes" id="UP000016933">
    <property type="component" value="Unassembled WGS sequence"/>
</dbReference>
<dbReference type="GO" id="GO:0008843">
    <property type="term" value="F:endochitinase activity"/>
    <property type="evidence" value="ECO:0007669"/>
    <property type="project" value="UniProtKB-EC"/>
</dbReference>
<dbReference type="SUPFAM" id="SSF51445">
    <property type="entry name" value="(Trans)glycosidases"/>
    <property type="match status" value="2"/>
</dbReference>
<dbReference type="eggNOG" id="KOG4701">
    <property type="taxonomic scope" value="Eukaryota"/>
</dbReference>
<evidence type="ECO:0000256" key="9">
    <source>
        <dbReference type="SAM" id="MobiDB-lite"/>
    </source>
</evidence>
<name>N1PGD2_DOTSN</name>
<keyword evidence="5" id="KW-0119">Carbohydrate metabolism</keyword>
<keyword evidence="10" id="KW-0732">Signal</keyword>
<evidence type="ECO:0000256" key="4">
    <source>
        <dbReference type="ARBA" id="ARBA00023024"/>
    </source>
</evidence>
<feature type="compositionally biased region" description="Low complexity" evidence="9">
    <location>
        <begin position="619"/>
        <end position="635"/>
    </location>
</feature>
<dbReference type="OrthoDB" id="6020543at2759"/>
<keyword evidence="13" id="KW-1185">Reference proteome</keyword>
<feature type="domain" description="GH18" evidence="11">
    <location>
        <begin position="306"/>
        <end position="614"/>
    </location>
</feature>
<organism evidence="12 13">
    <name type="scientific">Dothistroma septosporum (strain NZE10 / CBS 128990)</name>
    <name type="common">Red band needle blight fungus</name>
    <name type="synonym">Mycosphaerella pini</name>
    <dbReference type="NCBI Taxonomy" id="675120"/>
    <lineage>
        <taxon>Eukaryota</taxon>
        <taxon>Fungi</taxon>
        <taxon>Dikarya</taxon>
        <taxon>Ascomycota</taxon>
        <taxon>Pezizomycotina</taxon>
        <taxon>Dothideomycetes</taxon>
        <taxon>Dothideomycetidae</taxon>
        <taxon>Mycosphaerellales</taxon>
        <taxon>Mycosphaerellaceae</taxon>
        <taxon>Dothistroma</taxon>
    </lineage>
</organism>
<dbReference type="GO" id="GO:0000272">
    <property type="term" value="P:polysaccharide catabolic process"/>
    <property type="evidence" value="ECO:0007669"/>
    <property type="project" value="UniProtKB-KW"/>
</dbReference>
<dbReference type="InterPro" id="IPR050542">
    <property type="entry name" value="Glycosyl_Hydrlase18_Chitinase"/>
</dbReference>
<dbReference type="Pfam" id="PF00704">
    <property type="entry name" value="Glyco_hydro_18"/>
    <property type="match status" value="1"/>
</dbReference>
<keyword evidence="7" id="KW-0624">Polysaccharide degradation</keyword>
<reference evidence="12 13" key="2">
    <citation type="journal article" date="2012" name="PLoS Pathog.">
        <title>Diverse lifestyles and strategies of plant pathogenesis encoded in the genomes of eighteen Dothideomycetes fungi.</title>
        <authorList>
            <person name="Ohm R.A."/>
            <person name="Feau N."/>
            <person name="Henrissat B."/>
            <person name="Schoch C.L."/>
            <person name="Horwitz B.A."/>
            <person name="Barry K.W."/>
            <person name="Condon B.J."/>
            <person name="Copeland A.C."/>
            <person name="Dhillon B."/>
            <person name="Glaser F."/>
            <person name="Hesse C.N."/>
            <person name="Kosti I."/>
            <person name="LaButti K."/>
            <person name="Lindquist E.A."/>
            <person name="Lucas S."/>
            <person name="Salamov A.A."/>
            <person name="Bradshaw R.E."/>
            <person name="Ciuffetti L."/>
            <person name="Hamelin R.C."/>
            <person name="Kema G.H.J."/>
            <person name="Lawrence C."/>
            <person name="Scott J.A."/>
            <person name="Spatafora J.W."/>
            <person name="Turgeon B.G."/>
            <person name="de Wit P.J.G.M."/>
            <person name="Zhong S."/>
            <person name="Goodwin S.B."/>
            <person name="Grigoriev I.V."/>
        </authorList>
    </citation>
    <scope>NUCLEOTIDE SEQUENCE [LARGE SCALE GENOMIC DNA]</scope>
    <source>
        <strain evidence="13">NZE10 / CBS 128990</strain>
    </source>
</reference>
<dbReference type="STRING" id="675120.N1PGD2"/>
<evidence type="ECO:0000256" key="6">
    <source>
        <dbReference type="ARBA" id="ARBA00023295"/>
    </source>
</evidence>
<evidence type="ECO:0000256" key="10">
    <source>
        <dbReference type="SAM" id="SignalP"/>
    </source>
</evidence>
<evidence type="ECO:0000256" key="7">
    <source>
        <dbReference type="ARBA" id="ARBA00023326"/>
    </source>
</evidence>
<dbReference type="EMBL" id="KB446544">
    <property type="protein sequence ID" value="EME40376.1"/>
    <property type="molecule type" value="Genomic_DNA"/>
</dbReference>
<dbReference type="HOGENOM" id="CLU_007818_1_0_1"/>
<dbReference type="PANTHER" id="PTHR45708:SF49">
    <property type="entry name" value="ENDOCHITINASE"/>
    <property type="match status" value="1"/>
</dbReference>
<evidence type="ECO:0000256" key="5">
    <source>
        <dbReference type="ARBA" id="ARBA00023277"/>
    </source>
</evidence>
<dbReference type="OMA" id="PMAFAVQ"/>
<dbReference type="EC" id="3.2.1.14" evidence="2"/>
<dbReference type="InterPro" id="IPR017853">
    <property type="entry name" value="GH"/>
</dbReference>
<evidence type="ECO:0000256" key="8">
    <source>
        <dbReference type="RuleBase" id="RU000489"/>
    </source>
</evidence>
<evidence type="ECO:0000256" key="1">
    <source>
        <dbReference type="ARBA" id="ARBA00000822"/>
    </source>
</evidence>
<dbReference type="InterPro" id="IPR001223">
    <property type="entry name" value="Glyco_hydro18_cat"/>
</dbReference>
<dbReference type="PROSITE" id="PS51910">
    <property type="entry name" value="GH18_2"/>
    <property type="match status" value="1"/>
</dbReference>